<feature type="transmembrane region" description="Helical" evidence="5">
    <location>
        <begin position="177"/>
        <end position="195"/>
    </location>
</feature>
<comment type="caution">
    <text evidence="7">The sequence shown here is derived from an EMBL/GenBank/DDBJ whole genome shotgun (WGS) entry which is preliminary data.</text>
</comment>
<evidence type="ECO:0000256" key="2">
    <source>
        <dbReference type="ARBA" id="ARBA00022692"/>
    </source>
</evidence>
<evidence type="ECO:0000259" key="6">
    <source>
        <dbReference type="PROSITE" id="PS51012"/>
    </source>
</evidence>
<dbReference type="InterPro" id="IPR000412">
    <property type="entry name" value="ABC_2_transport"/>
</dbReference>
<accession>A0ABX1L8K1</accession>
<dbReference type="PIRSF" id="PIRSF006648">
    <property type="entry name" value="DrrB"/>
    <property type="match status" value="1"/>
</dbReference>
<feature type="domain" description="ABC transmembrane type-2" evidence="6">
    <location>
        <begin position="24"/>
        <end position="253"/>
    </location>
</feature>
<feature type="transmembrane region" description="Helical" evidence="5">
    <location>
        <begin position="101"/>
        <end position="129"/>
    </location>
</feature>
<evidence type="ECO:0000256" key="4">
    <source>
        <dbReference type="ARBA" id="ARBA00023136"/>
    </source>
</evidence>
<keyword evidence="3 5" id="KW-1133">Transmembrane helix</keyword>
<feature type="transmembrane region" description="Helical" evidence="5">
    <location>
        <begin position="26"/>
        <end position="45"/>
    </location>
</feature>
<dbReference type="PANTHER" id="PTHR43229">
    <property type="entry name" value="NODULATION PROTEIN J"/>
    <property type="match status" value="1"/>
</dbReference>
<dbReference type="InterPro" id="IPR051784">
    <property type="entry name" value="Nod_factor_ABC_transporter"/>
</dbReference>
<comment type="subcellular location">
    <subcellularLocation>
        <location evidence="5">Cell membrane</location>
        <topology evidence="5">Multi-pass membrane protein</topology>
    </subcellularLocation>
    <subcellularLocation>
        <location evidence="1">Membrane</location>
        <topology evidence="1">Multi-pass membrane protein</topology>
    </subcellularLocation>
</comment>
<dbReference type="InterPro" id="IPR047817">
    <property type="entry name" value="ABC2_TM_bact-type"/>
</dbReference>
<sequence length="254" mass="27758">MMQGISDTWLLAERLIKHNLRSPDTVITVVLLPIMMLLMFVYLFGSAMRIPGVSQAAYVNYVLPGILLMTIGMGSAYTALRINQDKSTGMFDRFKSLPISRAAVLSGQALSSVIFMLVSTLLVLGVGFLTGFRSHASVIEWGLAVLLLIGFASAITWLAVPFGLAARSVDGASTFSYVVLLLIFVSSAFSTTAGIPKLVRWFAEHQPMTDIIVTLRRLLMSQSLGNHGWLALAWIAGITLISFLLSVRLYRQVN</sequence>
<dbReference type="Pfam" id="PF01061">
    <property type="entry name" value="ABC2_membrane"/>
    <property type="match status" value="1"/>
</dbReference>
<evidence type="ECO:0000313" key="7">
    <source>
        <dbReference type="EMBL" id="NLR30704.1"/>
    </source>
</evidence>
<evidence type="ECO:0000256" key="3">
    <source>
        <dbReference type="ARBA" id="ARBA00022989"/>
    </source>
</evidence>
<gene>
    <name evidence="7" type="ORF">HEQ44_10985</name>
</gene>
<evidence type="ECO:0000313" key="8">
    <source>
        <dbReference type="Proteomes" id="UP000707477"/>
    </source>
</evidence>
<feature type="transmembrane region" description="Helical" evidence="5">
    <location>
        <begin position="141"/>
        <end position="165"/>
    </location>
</feature>
<organism evidence="7 8">
    <name type="scientific">Levilactobacillus tujiorum</name>
    <dbReference type="NCBI Taxonomy" id="2912243"/>
    <lineage>
        <taxon>Bacteria</taxon>
        <taxon>Bacillati</taxon>
        <taxon>Bacillota</taxon>
        <taxon>Bacilli</taxon>
        <taxon>Lactobacillales</taxon>
        <taxon>Lactobacillaceae</taxon>
        <taxon>Levilactobacillus</taxon>
    </lineage>
</organism>
<name>A0ABX1L8K1_9LACO</name>
<keyword evidence="5" id="KW-0813">Transport</keyword>
<dbReference type="EMBL" id="JAAVSD010000046">
    <property type="protein sequence ID" value="NLR30704.1"/>
    <property type="molecule type" value="Genomic_DNA"/>
</dbReference>
<keyword evidence="8" id="KW-1185">Reference proteome</keyword>
<keyword evidence="5" id="KW-1003">Cell membrane</keyword>
<comment type="similarity">
    <text evidence="5">Belongs to the ABC-2 integral membrane protein family.</text>
</comment>
<keyword evidence="2 5" id="KW-0812">Transmembrane</keyword>
<dbReference type="PANTHER" id="PTHR43229:SF2">
    <property type="entry name" value="NODULATION PROTEIN J"/>
    <property type="match status" value="1"/>
</dbReference>
<evidence type="ECO:0000256" key="1">
    <source>
        <dbReference type="ARBA" id="ARBA00004141"/>
    </source>
</evidence>
<keyword evidence="4 5" id="KW-0472">Membrane</keyword>
<evidence type="ECO:0000256" key="5">
    <source>
        <dbReference type="RuleBase" id="RU361157"/>
    </source>
</evidence>
<dbReference type="PROSITE" id="PS51012">
    <property type="entry name" value="ABC_TM2"/>
    <property type="match status" value="1"/>
</dbReference>
<proteinExistence type="inferred from homology"/>
<dbReference type="Proteomes" id="UP000707477">
    <property type="component" value="Unassembled WGS sequence"/>
</dbReference>
<reference evidence="7 8" key="1">
    <citation type="submission" date="2020-03" db="EMBL/GenBank/DDBJ databases">
        <authorList>
            <person name="Zhang Z."/>
            <person name="Guo Z."/>
            <person name="Hou Q."/>
            <person name="Shen X."/>
        </authorList>
    </citation>
    <scope>NUCLEOTIDE SEQUENCE [LARGE SCALE GENOMIC DNA]</scope>
    <source>
        <strain evidence="7 8">HBUAS51329</strain>
    </source>
</reference>
<feature type="transmembrane region" description="Helical" evidence="5">
    <location>
        <begin position="229"/>
        <end position="250"/>
    </location>
</feature>
<protein>
    <recommendedName>
        <fullName evidence="5">Transport permease protein</fullName>
    </recommendedName>
</protein>
<feature type="transmembrane region" description="Helical" evidence="5">
    <location>
        <begin position="57"/>
        <end position="80"/>
    </location>
</feature>
<dbReference type="InterPro" id="IPR013525">
    <property type="entry name" value="ABC2_TM"/>
</dbReference>